<feature type="domain" description="BPL/LPL catalytic" evidence="10">
    <location>
        <begin position="27"/>
        <end position="202"/>
    </location>
</feature>
<evidence type="ECO:0000256" key="4">
    <source>
        <dbReference type="ARBA" id="ARBA00024732"/>
    </source>
</evidence>
<dbReference type="Pfam" id="PF21948">
    <property type="entry name" value="LplA-B_cat"/>
    <property type="match status" value="1"/>
</dbReference>
<dbReference type="Gene3D" id="3.30.930.10">
    <property type="entry name" value="Bira Bifunctional Protein, Domain 2"/>
    <property type="match status" value="1"/>
</dbReference>
<dbReference type="InterPro" id="IPR020605">
    <property type="entry name" value="Octanoyltransferase_CS"/>
</dbReference>
<accession>A0A9W6FYP7</accession>
<keyword evidence="2 5" id="KW-0808">Transferase</keyword>
<sequence>MIRDLGDLKFEAALAIQENLTAEVAAGTAPETLLLVEHPPVYTIGRGGCRDNVLDSGIRVVETNRGGDVTFHGPGQLVGYPIIDLGRRGRDLHRYLRFLEELLIKVAAEFGVTARREPGRTGIWTDGGKLASIGVGVRRWVTMHGFALNVANDVTPFHSINPCGIVACPITSLSAILGRPIPLDDVRRSVAGRFPSLLDERLPFLETAEPAP</sequence>
<evidence type="ECO:0000256" key="1">
    <source>
        <dbReference type="ARBA" id="ARBA00004821"/>
    </source>
</evidence>
<reference evidence="11" key="1">
    <citation type="submission" date="2022-12" db="EMBL/GenBank/DDBJ databases">
        <title>Reference genome sequencing for broad-spectrum identification of bacterial and archaeal isolates by mass spectrometry.</title>
        <authorList>
            <person name="Sekiguchi Y."/>
            <person name="Tourlousse D.M."/>
        </authorList>
    </citation>
    <scope>NUCLEOTIDE SEQUENCE</scope>
    <source>
        <strain evidence="11">H2</strain>
    </source>
</reference>
<dbReference type="PROSITE" id="PS51733">
    <property type="entry name" value="BPL_LPL_CATALYTIC"/>
    <property type="match status" value="1"/>
</dbReference>
<evidence type="ECO:0000256" key="8">
    <source>
        <dbReference type="PIRSR" id="PIRSR016262-2"/>
    </source>
</evidence>
<comment type="pathway">
    <text evidence="1 5 6">Protein modification; protein lipoylation via endogenous pathway; protein N(6)-(lipoyl)lysine from octanoyl-[acyl-carrier-protein]: step 1/2.</text>
</comment>
<comment type="subcellular location">
    <subcellularLocation>
        <location evidence="5">Cytoplasm</location>
    </subcellularLocation>
</comment>
<dbReference type="PANTHER" id="PTHR10993">
    <property type="entry name" value="OCTANOYLTRANSFERASE"/>
    <property type="match status" value="1"/>
</dbReference>
<name>A0A9W6FYP7_9BACT</name>
<dbReference type="HAMAP" id="MF_00013">
    <property type="entry name" value="LipB"/>
    <property type="match status" value="1"/>
</dbReference>
<dbReference type="Proteomes" id="UP001144352">
    <property type="component" value="Unassembled WGS sequence"/>
</dbReference>
<dbReference type="NCBIfam" id="TIGR00214">
    <property type="entry name" value="lipB"/>
    <property type="match status" value="1"/>
</dbReference>
<comment type="function">
    <text evidence="4 5 6">Catalyzes the transfer of endogenously produced octanoic acid from octanoyl-acyl-carrier-protein onto the lipoyl domains of lipoate-dependent enzymes. Lipoyl-ACP can also act as a substrate although octanoyl-ACP is likely to be the physiological substrate.</text>
</comment>
<dbReference type="PANTHER" id="PTHR10993:SF7">
    <property type="entry name" value="LIPOYLTRANSFERASE 2, MITOCHONDRIAL-RELATED"/>
    <property type="match status" value="1"/>
</dbReference>
<evidence type="ECO:0000256" key="2">
    <source>
        <dbReference type="ARBA" id="ARBA00022679"/>
    </source>
</evidence>
<dbReference type="GO" id="GO:0005737">
    <property type="term" value="C:cytoplasm"/>
    <property type="evidence" value="ECO:0007669"/>
    <property type="project" value="UniProtKB-SubCell"/>
</dbReference>
<dbReference type="EC" id="2.3.1.181" evidence="5 6"/>
<feature type="binding site" evidence="5 8">
    <location>
        <begin position="132"/>
        <end position="134"/>
    </location>
    <ligand>
        <name>substrate</name>
    </ligand>
</feature>
<organism evidence="11 12">
    <name type="scientific">Geobacter hydrogenophilus</name>
    <dbReference type="NCBI Taxonomy" id="40983"/>
    <lineage>
        <taxon>Bacteria</taxon>
        <taxon>Pseudomonadati</taxon>
        <taxon>Thermodesulfobacteriota</taxon>
        <taxon>Desulfuromonadia</taxon>
        <taxon>Geobacterales</taxon>
        <taxon>Geobacteraceae</taxon>
        <taxon>Geobacter</taxon>
    </lineage>
</organism>
<comment type="catalytic activity">
    <reaction evidence="5 6">
        <text>octanoyl-[ACP] + L-lysyl-[protein] = N(6)-octanoyl-L-lysyl-[protein] + holo-[ACP] + H(+)</text>
        <dbReference type="Rhea" id="RHEA:17665"/>
        <dbReference type="Rhea" id="RHEA-COMP:9636"/>
        <dbReference type="Rhea" id="RHEA-COMP:9685"/>
        <dbReference type="Rhea" id="RHEA-COMP:9752"/>
        <dbReference type="Rhea" id="RHEA-COMP:9928"/>
        <dbReference type="ChEBI" id="CHEBI:15378"/>
        <dbReference type="ChEBI" id="CHEBI:29969"/>
        <dbReference type="ChEBI" id="CHEBI:64479"/>
        <dbReference type="ChEBI" id="CHEBI:78463"/>
        <dbReference type="ChEBI" id="CHEBI:78809"/>
        <dbReference type="EC" id="2.3.1.181"/>
    </reaction>
</comment>
<evidence type="ECO:0000313" key="11">
    <source>
        <dbReference type="EMBL" id="GLI37233.1"/>
    </source>
</evidence>
<comment type="similarity">
    <text evidence="5 6">Belongs to the LipB family.</text>
</comment>
<evidence type="ECO:0000256" key="7">
    <source>
        <dbReference type="PIRSR" id="PIRSR016262-1"/>
    </source>
</evidence>
<keyword evidence="3 5" id="KW-0012">Acyltransferase</keyword>
<dbReference type="GO" id="GO:0033819">
    <property type="term" value="F:lipoyl(octanoyl) transferase activity"/>
    <property type="evidence" value="ECO:0007669"/>
    <property type="project" value="UniProtKB-EC"/>
</dbReference>
<evidence type="ECO:0000259" key="10">
    <source>
        <dbReference type="PROSITE" id="PS51733"/>
    </source>
</evidence>
<dbReference type="NCBIfam" id="NF010925">
    <property type="entry name" value="PRK14345.1"/>
    <property type="match status" value="1"/>
</dbReference>
<feature type="binding site" evidence="5 8">
    <location>
        <begin position="145"/>
        <end position="147"/>
    </location>
    <ligand>
        <name>substrate</name>
    </ligand>
</feature>
<dbReference type="PIRSF" id="PIRSF016262">
    <property type="entry name" value="LPLase"/>
    <property type="match status" value="1"/>
</dbReference>
<evidence type="ECO:0000256" key="5">
    <source>
        <dbReference type="HAMAP-Rule" id="MF_00013"/>
    </source>
</evidence>
<keyword evidence="5" id="KW-0963">Cytoplasm</keyword>
<keyword evidence="12" id="KW-1185">Reference proteome</keyword>
<comment type="caution">
    <text evidence="11">The sequence shown here is derived from an EMBL/GenBank/DDBJ whole genome shotgun (WGS) entry which is preliminary data.</text>
</comment>
<dbReference type="GO" id="GO:0009249">
    <property type="term" value="P:protein lipoylation"/>
    <property type="evidence" value="ECO:0007669"/>
    <property type="project" value="InterPro"/>
</dbReference>
<evidence type="ECO:0000256" key="3">
    <source>
        <dbReference type="ARBA" id="ARBA00023315"/>
    </source>
</evidence>
<dbReference type="InterPro" id="IPR000544">
    <property type="entry name" value="Octanoyltransferase"/>
</dbReference>
<dbReference type="PROSITE" id="PS01313">
    <property type="entry name" value="LIPB"/>
    <property type="match status" value="1"/>
</dbReference>
<dbReference type="CDD" id="cd16444">
    <property type="entry name" value="LipB"/>
    <property type="match status" value="1"/>
</dbReference>
<dbReference type="InterPro" id="IPR004143">
    <property type="entry name" value="BPL_LPL_catalytic"/>
</dbReference>
<dbReference type="InterPro" id="IPR045864">
    <property type="entry name" value="aa-tRNA-synth_II/BPL/LPL"/>
</dbReference>
<dbReference type="AlphaFoldDB" id="A0A9W6FYP7"/>
<feature type="binding site" evidence="5 8">
    <location>
        <begin position="65"/>
        <end position="72"/>
    </location>
    <ligand>
        <name>substrate</name>
    </ligand>
</feature>
<comment type="miscellaneous">
    <text evidence="5">In the reaction, the free carboxyl group of octanoic acid is attached via an amide linkage to the epsilon-amino group of a specific lysine residue of lipoyl domains of lipoate-dependent enzymes.</text>
</comment>
<evidence type="ECO:0000313" key="12">
    <source>
        <dbReference type="Proteomes" id="UP001144352"/>
    </source>
</evidence>
<protein>
    <recommendedName>
        <fullName evidence="5 6">Octanoyltransferase</fullName>
        <ecNumber evidence="5 6">2.3.1.181</ecNumber>
    </recommendedName>
    <alternativeName>
        <fullName evidence="5">Lipoate-protein ligase B</fullName>
    </alternativeName>
    <alternativeName>
        <fullName evidence="5">Lipoyl/octanoyl transferase</fullName>
    </alternativeName>
    <alternativeName>
        <fullName evidence="5">Octanoyl-[acyl-carrier-protein]-protein N-octanoyltransferase</fullName>
    </alternativeName>
</protein>
<proteinExistence type="inferred from homology"/>
<gene>
    <name evidence="5 11" type="primary">lipB</name>
    <name evidence="11" type="ORF">GHYDROH2_07340</name>
</gene>
<feature type="site" description="Lowers pKa of active site Cys" evidence="5 9">
    <location>
        <position position="129"/>
    </location>
</feature>
<dbReference type="EMBL" id="BSDS01000001">
    <property type="protein sequence ID" value="GLI37233.1"/>
    <property type="molecule type" value="Genomic_DNA"/>
</dbReference>
<evidence type="ECO:0000256" key="9">
    <source>
        <dbReference type="PIRSR" id="PIRSR016262-3"/>
    </source>
</evidence>
<feature type="active site" description="Acyl-thioester intermediate" evidence="5 7">
    <location>
        <position position="163"/>
    </location>
</feature>
<dbReference type="SUPFAM" id="SSF55681">
    <property type="entry name" value="Class II aaRS and biotin synthetases"/>
    <property type="match status" value="1"/>
</dbReference>
<evidence type="ECO:0000256" key="6">
    <source>
        <dbReference type="PIRNR" id="PIRNR016262"/>
    </source>
</evidence>